<dbReference type="RefSeq" id="WP_095912935.1">
    <property type="nucleotide sequence ID" value="NZ_CAJPPO010000011.1"/>
</dbReference>
<accession>A0A250F779</accession>
<reference evidence="1" key="1">
    <citation type="journal article" date="2017" name="Genome Announc.">
        <title>Twelve Complete Reference Genomes of Clinical Isolates in the Capnocytophaga Genus.</title>
        <authorList>
            <person name="Villarma A."/>
            <person name="Gulvik C.A."/>
            <person name="Rowe L.A."/>
            <person name="Sheth M."/>
            <person name="Juieng P."/>
            <person name="Nicholson A.C."/>
            <person name="Loparev V.N."/>
            <person name="McQuiston J.R."/>
        </authorList>
    </citation>
    <scope>NUCLEOTIDE SEQUENCE</scope>
    <source>
        <strain evidence="1">H6253</strain>
    </source>
</reference>
<organism evidence="1 3">
    <name type="scientific">Capnocytophaga leadbetteri</name>
    <dbReference type="NCBI Taxonomy" id="327575"/>
    <lineage>
        <taxon>Bacteria</taxon>
        <taxon>Pseudomonadati</taxon>
        <taxon>Bacteroidota</taxon>
        <taxon>Flavobacteriia</taxon>
        <taxon>Flavobacteriales</taxon>
        <taxon>Flavobacteriaceae</taxon>
        <taxon>Capnocytophaga</taxon>
    </lineage>
</organism>
<dbReference type="SUPFAM" id="SSF46785">
    <property type="entry name" value="Winged helix' DNA-binding domain"/>
    <property type="match status" value="1"/>
</dbReference>
<dbReference type="EMBL" id="QBKG01000015">
    <property type="protein sequence ID" value="PTX03194.1"/>
    <property type="molecule type" value="Genomic_DNA"/>
</dbReference>
<reference evidence="3" key="2">
    <citation type="submission" date="2017-06" db="EMBL/GenBank/DDBJ databases">
        <title>Capnocytophaga spp. assemblies.</title>
        <authorList>
            <person name="Gulvik C.A."/>
        </authorList>
    </citation>
    <scope>NUCLEOTIDE SEQUENCE [LARGE SCALE GENOMIC DNA]</scope>
    <source>
        <strain evidence="3">H6253</strain>
    </source>
</reference>
<dbReference type="Proteomes" id="UP000217276">
    <property type="component" value="Chromosome"/>
</dbReference>
<dbReference type="AlphaFoldDB" id="A0A250F779"/>
<proteinExistence type="predicted"/>
<dbReference type="PANTHER" id="PTHR30432:SF1">
    <property type="entry name" value="DNA-BINDING TRANSCRIPTIONAL DUAL REGULATOR MODE"/>
    <property type="match status" value="1"/>
</dbReference>
<dbReference type="GeneID" id="84581369"/>
<evidence type="ECO:0000313" key="3">
    <source>
        <dbReference type="Proteomes" id="UP000217276"/>
    </source>
</evidence>
<protein>
    <submittedName>
        <fullName evidence="2">Molybdate transport system regulatory protein</fullName>
    </submittedName>
    <submittedName>
        <fullName evidence="1">Molybdenum transporter</fullName>
    </submittedName>
</protein>
<evidence type="ECO:0000313" key="1">
    <source>
        <dbReference type="EMBL" id="ATA81002.1"/>
    </source>
</evidence>
<dbReference type="PANTHER" id="PTHR30432">
    <property type="entry name" value="TRANSCRIPTIONAL REGULATOR MODE"/>
    <property type="match status" value="1"/>
</dbReference>
<evidence type="ECO:0000313" key="2">
    <source>
        <dbReference type="EMBL" id="PTX03194.1"/>
    </source>
</evidence>
<dbReference type="EMBL" id="CP022384">
    <property type="protein sequence ID" value="ATA81002.1"/>
    <property type="molecule type" value="Genomic_DNA"/>
</dbReference>
<dbReference type="Proteomes" id="UP000243985">
    <property type="component" value="Unassembled WGS sequence"/>
</dbReference>
<gene>
    <name evidence="2" type="ORF">C8P65_11544</name>
    <name evidence="1" type="ORF">CGC53_00830</name>
</gene>
<reference evidence="2 4" key="3">
    <citation type="submission" date="2018-04" db="EMBL/GenBank/DDBJ databases">
        <title>Genomic Encyclopedia of Archaeal and Bacterial Type Strains, Phase II (KMG-II): from individual species to whole genera.</title>
        <authorList>
            <person name="Goeker M."/>
        </authorList>
    </citation>
    <scope>NUCLEOTIDE SEQUENCE [LARGE SCALE GENOMIC DNA]</scope>
    <source>
        <strain evidence="2 4">DSM 22902</strain>
    </source>
</reference>
<dbReference type="Gene3D" id="1.10.10.10">
    <property type="entry name" value="Winged helix-like DNA-binding domain superfamily/Winged helix DNA-binding domain"/>
    <property type="match status" value="1"/>
</dbReference>
<dbReference type="InterPro" id="IPR036388">
    <property type="entry name" value="WH-like_DNA-bd_sf"/>
</dbReference>
<evidence type="ECO:0000313" key="4">
    <source>
        <dbReference type="Proteomes" id="UP000243985"/>
    </source>
</evidence>
<dbReference type="InterPro" id="IPR051815">
    <property type="entry name" value="Molybdate_resp_trans_reg"/>
</dbReference>
<name>A0A250F779_9FLAO</name>
<sequence length="115" mass="13042">METVTIKGHIWFQTETGLRIGEGRAKLLEQIDLSGSISEAARQLKIPYRRAWGMVREMNNNAKEPLVIKEVGGKDGGRSILTQEGKKIVALFKKVDQCFKNFSEDESYRLSRGQE</sequence>
<keyword evidence="3" id="KW-1185">Reference proteome</keyword>
<dbReference type="KEGG" id="clk:CGC53_00830"/>
<dbReference type="InterPro" id="IPR036390">
    <property type="entry name" value="WH_DNA-bd_sf"/>
</dbReference>